<gene>
    <name evidence="3" type="ORF">F9278_41275</name>
</gene>
<protein>
    <submittedName>
        <fullName evidence="3">Transposase</fullName>
    </submittedName>
</protein>
<evidence type="ECO:0000259" key="2">
    <source>
        <dbReference type="Pfam" id="PF13613"/>
    </source>
</evidence>
<dbReference type="KEGG" id="sphv:F9278_41275"/>
<dbReference type="Proteomes" id="UP000327294">
    <property type="component" value="Chromosome"/>
</dbReference>
<proteinExistence type="predicted"/>
<accession>A0A5P8KEV7</accession>
<dbReference type="GO" id="GO:0003677">
    <property type="term" value="F:DNA binding"/>
    <property type="evidence" value="ECO:0007669"/>
    <property type="project" value="InterPro"/>
</dbReference>
<dbReference type="InterPro" id="IPR027805">
    <property type="entry name" value="Transposase_HTH_dom"/>
</dbReference>
<dbReference type="InterPro" id="IPR002559">
    <property type="entry name" value="Transposase_11"/>
</dbReference>
<reference evidence="3 4" key="1">
    <citation type="submission" date="2019-10" db="EMBL/GenBank/DDBJ databases">
        <title>Streptomyces sp. strain GY16 isolated from leaves of Broussonetia papyrifera.</title>
        <authorList>
            <person name="Mo P."/>
        </authorList>
    </citation>
    <scope>NUCLEOTIDE SEQUENCE [LARGE SCALE GENOMIC DNA]</scope>
    <source>
        <strain evidence="3 4">GY16</strain>
    </source>
</reference>
<dbReference type="AlphaFoldDB" id="A0A5P8KEV7"/>
<feature type="domain" description="Transposase IS4-like" evidence="1">
    <location>
        <begin position="72"/>
        <end position="147"/>
    </location>
</feature>
<name>A0A5P8KEV7_9ACTN</name>
<dbReference type="GO" id="GO:0006313">
    <property type="term" value="P:DNA transposition"/>
    <property type="evidence" value="ECO:0007669"/>
    <property type="project" value="InterPro"/>
</dbReference>
<evidence type="ECO:0000313" key="3">
    <source>
        <dbReference type="EMBL" id="QFR01551.1"/>
    </source>
</evidence>
<feature type="domain" description="Transposase Helix-turn-helix" evidence="2">
    <location>
        <begin position="10"/>
        <end position="57"/>
    </location>
</feature>
<sequence length="194" mass="21171">MARCRAGRGRLPLAERVLMVAVYYRTNLTMRQLGPLFGVSSSTVCRVIQRLGPLPALKPVSRTVEAADRSWIVDGTLVPVRDRNVGSSSRDYRFSANVQVVVDADTRLVIAAAHPVPGSTADAHAWRASGLAEHCQGVTVLGDGVYLNCGMVVPHRKRPHRPCCRARKLTPSLATMKLADTATRTWNSPCADWN</sequence>
<dbReference type="Pfam" id="PF13613">
    <property type="entry name" value="HTH_Tnp_4"/>
    <property type="match status" value="1"/>
</dbReference>
<dbReference type="GO" id="GO:0004803">
    <property type="term" value="F:transposase activity"/>
    <property type="evidence" value="ECO:0007669"/>
    <property type="project" value="InterPro"/>
</dbReference>
<evidence type="ECO:0000313" key="4">
    <source>
        <dbReference type="Proteomes" id="UP000327294"/>
    </source>
</evidence>
<keyword evidence="4" id="KW-1185">Reference proteome</keyword>
<evidence type="ECO:0000259" key="1">
    <source>
        <dbReference type="Pfam" id="PF01609"/>
    </source>
</evidence>
<dbReference type="EMBL" id="CP045096">
    <property type="protein sequence ID" value="QFR01551.1"/>
    <property type="molecule type" value="Genomic_DNA"/>
</dbReference>
<dbReference type="Pfam" id="PF01609">
    <property type="entry name" value="DDE_Tnp_1"/>
    <property type="match status" value="1"/>
</dbReference>
<organism evidence="3 4">
    <name type="scientific">Streptomyces phaeolivaceus</name>
    <dbReference type="NCBI Taxonomy" id="2653200"/>
    <lineage>
        <taxon>Bacteria</taxon>
        <taxon>Bacillati</taxon>
        <taxon>Actinomycetota</taxon>
        <taxon>Actinomycetes</taxon>
        <taxon>Kitasatosporales</taxon>
        <taxon>Streptomycetaceae</taxon>
        <taxon>Streptomyces</taxon>
    </lineage>
</organism>